<evidence type="ECO:0000313" key="1">
    <source>
        <dbReference type="EMBL" id="GFR16088.1"/>
    </source>
</evidence>
<accession>A0A8X6J9E5</accession>
<sequence length="66" mass="7692">MAIEKAKLQNAIYENDVYGKHLKYEDLLRITSRSGEELVKNSIEEVKQSRYQTCFLTVAREKCPDP</sequence>
<dbReference type="Proteomes" id="UP000887116">
    <property type="component" value="Unassembled WGS sequence"/>
</dbReference>
<proteinExistence type="predicted"/>
<gene>
    <name evidence="1" type="ORF">TNCT_528581</name>
</gene>
<keyword evidence="2" id="KW-1185">Reference proteome</keyword>
<protein>
    <submittedName>
        <fullName evidence="1">Uncharacterized protein</fullName>
    </submittedName>
</protein>
<name>A0A8X6J9E5_TRICU</name>
<dbReference type="AlphaFoldDB" id="A0A8X6J9E5"/>
<comment type="caution">
    <text evidence="1">The sequence shown here is derived from an EMBL/GenBank/DDBJ whole genome shotgun (WGS) entry which is preliminary data.</text>
</comment>
<organism evidence="1 2">
    <name type="scientific">Trichonephila clavata</name>
    <name type="common">Joro spider</name>
    <name type="synonym">Nephila clavata</name>
    <dbReference type="NCBI Taxonomy" id="2740835"/>
    <lineage>
        <taxon>Eukaryota</taxon>
        <taxon>Metazoa</taxon>
        <taxon>Ecdysozoa</taxon>
        <taxon>Arthropoda</taxon>
        <taxon>Chelicerata</taxon>
        <taxon>Arachnida</taxon>
        <taxon>Araneae</taxon>
        <taxon>Araneomorphae</taxon>
        <taxon>Entelegynae</taxon>
        <taxon>Araneoidea</taxon>
        <taxon>Nephilidae</taxon>
        <taxon>Trichonephila</taxon>
    </lineage>
</organism>
<evidence type="ECO:0000313" key="2">
    <source>
        <dbReference type="Proteomes" id="UP000887116"/>
    </source>
</evidence>
<dbReference type="EMBL" id="BMAO01037209">
    <property type="protein sequence ID" value="GFR16088.1"/>
    <property type="molecule type" value="Genomic_DNA"/>
</dbReference>
<reference evidence="1" key="1">
    <citation type="submission" date="2020-07" db="EMBL/GenBank/DDBJ databases">
        <title>Multicomponent nature underlies the extraordinary mechanical properties of spider dragline silk.</title>
        <authorList>
            <person name="Kono N."/>
            <person name="Nakamura H."/>
            <person name="Mori M."/>
            <person name="Yoshida Y."/>
            <person name="Ohtoshi R."/>
            <person name="Malay A.D."/>
            <person name="Moran D.A.P."/>
            <person name="Tomita M."/>
            <person name="Numata K."/>
            <person name="Arakawa K."/>
        </authorList>
    </citation>
    <scope>NUCLEOTIDE SEQUENCE</scope>
</reference>